<proteinExistence type="predicted"/>
<dbReference type="GO" id="GO:0051997">
    <property type="term" value="F:2-oxo-4-hydroxy-4-carboxy-5-ureidoimidazoline decarboxylase activity"/>
    <property type="evidence" value="ECO:0007669"/>
    <property type="project" value="UniProtKB-EC"/>
</dbReference>
<sequence>MPPADQLALVQAHPELATRAKMAAASVQEQSSTGLNQLEAAEYERFQALNQAYLEKFGFPFVMAVKGQDKASILAAFEGRVGNEKGEEMARSLQEISKIAGFRLQALIPAE</sequence>
<dbReference type="GO" id="GO:0019628">
    <property type="term" value="P:urate catabolic process"/>
    <property type="evidence" value="ECO:0007669"/>
    <property type="project" value="UniProtKB-UniPathway"/>
</dbReference>
<comment type="caution">
    <text evidence="8">The sequence shown here is derived from an EMBL/GenBank/DDBJ whole genome shotgun (WGS) entry which is preliminary data.</text>
</comment>
<evidence type="ECO:0000259" key="7">
    <source>
        <dbReference type="Pfam" id="PF09349"/>
    </source>
</evidence>
<keyword evidence="6" id="KW-0456">Lyase</keyword>
<dbReference type="UniPathway" id="UPA00394">
    <property type="reaction ID" value="UER00652"/>
</dbReference>
<name>A0A2W4WVU5_9CYAN</name>
<dbReference type="Proteomes" id="UP000249794">
    <property type="component" value="Unassembled WGS sequence"/>
</dbReference>
<dbReference type="InterPro" id="IPR018020">
    <property type="entry name" value="OHCU_decarboxylase"/>
</dbReference>
<evidence type="ECO:0000256" key="2">
    <source>
        <dbReference type="ARBA" id="ARBA00004754"/>
    </source>
</evidence>
<keyword evidence="4" id="KW-0659">Purine metabolism</keyword>
<gene>
    <name evidence="8" type="primary">uraD</name>
    <name evidence="8" type="ORF">DCF15_17665</name>
</gene>
<dbReference type="EC" id="4.1.1.97" evidence="3"/>
<feature type="non-terminal residue" evidence="8">
    <location>
        <position position="1"/>
    </location>
</feature>
<evidence type="ECO:0000256" key="6">
    <source>
        <dbReference type="ARBA" id="ARBA00023239"/>
    </source>
</evidence>
<dbReference type="InterPro" id="IPR017580">
    <property type="entry name" value="OHCU_decarboxylase-1"/>
</dbReference>
<evidence type="ECO:0000256" key="3">
    <source>
        <dbReference type="ARBA" id="ARBA00012257"/>
    </source>
</evidence>
<evidence type="ECO:0000313" key="9">
    <source>
        <dbReference type="Proteomes" id="UP000249794"/>
    </source>
</evidence>
<evidence type="ECO:0000313" key="8">
    <source>
        <dbReference type="EMBL" id="PZO48650.1"/>
    </source>
</evidence>
<feature type="domain" description="Oxo-4-hydroxy-4-carboxy-5-ureidoimidazoline decarboxylase" evidence="7">
    <location>
        <begin position="2"/>
        <end position="105"/>
    </location>
</feature>
<dbReference type="Gene3D" id="1.10.3330.10">
    <property type="entry name" value="Oxo-4-hydroxy-4-carboxy-5-ureidoimidazoline decarboxylase"/>
    <property type="match status" value="1"/>
</dbReference>
<accession>A0A2W4WVU5</accession>
<dbReference type="GO" id="GO:0006144">
    <property type="term" value="P:purine nucleobase metabolic process"/>
    <property type="evidence" value="ECO:0007669"/>
    <property type="project" value="UniProtKB-KW"/>
</dbReference>
<reference evidence="9" key="1">
    <citation type="submission" date="2018-04" db="EMBL/GenBank/DDBJ databases">
        <authorList>
            <person name="Cornet L."/>
        </authorList>
    </citation>
    <scope>NUCLEOTIDE SEQUENCE [LARGE SCALE GENOMIC DNA]</scope>
</reference>
<evidence type="ECO:0000256" key="4">
    <source>
        <dbReference type="ARBA" id="ARBA00022631"/>
    </source>
</evidence>
<comment type="pathway">
    <text evidence="2">Purine metabolism; urate degradation; (S)-allantoin from urate: step 3/3.</text>
</comment>
<organism evidence="8 9">
    <name type="scientific">Phormidesmis priestleyi</name>
    <dbReference type="NCBI Taxonomy" id="268141"/>
    <lineage>
        <taxon>Bacteria</taxon>
        <taxon>Bacillati</taxon>
        <taxon>Cyanobacteriota</taxon>
        <taxon>Cyanophyceae</taxon>
        <taxon>Leptolyngbyales</taxon>
        <taxon>Leptolyngbyaceae</taxon>
        <taxon>Phormidesmis</taxon>
    </lineage>
</organism>
<dbReference type="PANTHER" id="PTHR43466:SF1">
    <property type="entry name" value="2-OXO-4-HYDROXY-4-CARBOXY-5-UREIDOIMIDAZOLINE DECARBOXYLASE-RELATED"/>
    <property type="match status" value="1"/>
</dbReference>
<keyword evidence="5" id="KW-0210">Decarboxylase</keyword>
<evidence type="ECO:0000256" key="5">
    <source>
        <dbReference type="ARBA" id="ARBA00022793"/>
    </source>
</evidence>
<dbReference type="InterPro" id="IPR036778">
    <property type="entry name" value="OHCU_decarboxylase_sf"/>
</dbReference>
<dbReference type="Pfam" id="PF09349">
    <property type="entry name" value="OHCU_decarbox"/>
    <property type="match status" value="1"/>
</dbReference>
<dbReference type="EMBL" id="QBMP01000232">
    <property type="protein sequence ID" value="PZO48650.1"/>
    <property type="molecule type" value="Genomic_DNA"/>
</dbReference>
<dbReference type="SUPFAM" id="SSF158694">
    <property type="entry name" value="UraD-Like"/>
    <property type="match status" value="1"/>
</dbReference>
<evidence type="ECO:0000256" key="1">
    <source>
        <dbReference type="ARBA" id="ARBA00001163"/>
    </source>
</evidence>
<comment type="catalytic activity">
    <reaction evidence="1">
        <text>5-hydroxy-2-oxo-4-ureido-2,5-dihydro-1H-imidazole-5-carboxylate + H(+) = (S)-allantoin + CO2</text>
        <dbReference type="Rhea" id="RHEA:26301"/>
        <dbReference type="ChEBI" id="CHEBI:15378"/>
        <dbReference type="ChEBI" id="CHEBI:15678"/>
        <dbReference type="ChEBI" id="CHEBI:16526"/>
        <dbReference type="ChEBI" id="CHEBI:58639"/>
        <dbReference type="EC" id="4.1.1.97"/>
    </reaction>
</comment>
<dbReference type="GO" id="GO:0000255">
    <property type="term" value="P:allantoin metabolic process"/>
    <property type="evidence" value="ECO:0007669"/>
    <property type="project" value="InterPro"/>
</dbReference>
<reference evidence="8 9" key="2">
    <citation type="submission" date="2018-06" db="EMBL/GenBank/DDBJ databases">
        <title>Metagenomic assembly of (sub)arctic Cyanobacteria and their associated microbiome from non-axenic cultures.</title>
        <authorList>
            <person name="Baurain D."/>
        </authorList>
    </citation>
    <scope>NUCLEOTIDE SEQUENCE [LARGE SCALE GENOMIC DNA]</scope>
    <source>
        <strain evidence="8">ULC027bin1</strain>
    </source>
</reference>
<dbReference type="NCBIfam" id="TIGR03164">
    <property type="entry name" value="UHCUDC"/>
    <property type="match status" value="1"/>
</dbReference>
<protein>
    <recommendedName>
        <fullName evidence="3">2-oxo-4-hydroxy-4-carboxy-5-ureidoimidazoline decarboxylase</fullName>
        <ecNumber evidence="3">4.1.1.97</ecNumber>
    </recommendedName>
</protein>
<dbReference type="AlphaFoldDB" id="A0A2W4WVU5"/>
<dbReference type="PANTHER" id="PTHR43466">
    <property type="entry name" value="2-OXO-4-HYDROXY-4-CARBOXY-5-UREIDOIMIDAZOLINE DECARBOXYLASE-RELATED"/>
    <property type="match status" value="1"/>
</dbReference>